<dbReference type="EMBL" id="CABPRJ010000502">
    <property type="protein sequence ID" value="VVC29964.1"/>
    <property type="molecule type" value="Genomic_DNA"/>
</dbReference>
<dbReference type="PANTHER" id="PTHR47416">
    <property type="entry name" value="BASIC-LEUCINE ZIPPER TRANSCRIPTION FACTOR F-RELATED"/>
    <property type="match status" value="1"/>
</dbReference>
<evidence type="ECO:0000256" key="6">
    <source>
        <dbReference type="ARBA" id="ARBA00023242"/>
    </source>
</evidence>
<evidence type="ECO:0000313" key="9">
    <source>
        <dbReference type="EMBL" id="VVC29964.1"/>
    </source>
</evidence>
<feature type="region of interest" description="Disordered" evidence="7">
    <location>
        <begin position="88"/>
        <end position="112"/>
    </location>
</feature>
<feature type="domain" description="BZIP" evidence="8">
    <location>
        <begin position="1182"/>
        <end position="1228"/>
    </location>
</feature>
<accession>A0A5E4MCY6</accession>
<evidence type="ECO:0000256" key="5">
    <source>
        <dbReference type="ARBA" id="ARBA00023163"/>
    </source>
</evidence>
<evidence type="ECO:0000259" key="8">
    <source>
        <dbReference type="PROSITE" id="PS50217"/>
    </source>
</evidence>
<feature type="compositionally biased region" description="Polar residues" evidence="7">
    <location>
        <begin position="1029"/>
        <end position="1038"/>
    </location>
</feature>
<dbReference type="GO" id="GO:0003700">
    <property type="term" value="F:DNA-binding transcription factor activity"/>
    <property type="evidence" value="ECO:0007669"/>
    <property type="project" value="InterPro"/>
</dbReference>
<dbReference type="GO" id="GO:0003677">
    <property type="term" value="F:DNA binding"/>
    <property type="evidence" value="ECO:0007669"/>
    <property type="project" value="UniProtKB-KW"/>
</dbReference>
<reference evidence="9 10" key="1">
    <citation type="submission" date="2019-08" db="EMBL/GenBank/DDBJ databases">
        <authorList>
            <person name="Alioto T."/>
            <person name="Alioto T."/>
            <person name="Gomez Garrido J."/>
        </authorList>
    </citation>
    <scope>NUCLEOTIDE SEQUENCE [LARGE SCALE GENOMIC DNA]</scope>
</reference>
<feature type="compositionally biased region" description="Polar residues" evidence="7">
    <location>
        <begin position="528"/>
        <end position="537"/>
    </location>
</feature>
<dbReference type="SUPFAM" id="SSF57959">
    <property type="entry name" value="Leucine zipper domain"/>
    <property type="match status" value="1"/>
</dbReference>
<keyword evidence="3" id="KW-0805">Transcription regulation</keyword>
<sequence length="1228" mass="134676">MSKLETSDSSNLSLYYKEFGRMDENPNITAQNKLFQELNEMMMESFYLPLTEDVQYSSEITDLITNYQIDWNIELCFENGIDLTENGISLPSSPSSNESILSSDSQSSLNSNREKLNISNLSNDNNACKTLDTDSSPPEIWKFPVPTEQTLNKDISSKTNTSINNNLSLMLSNHANNISSPASPSSSLSTLSNDFQSSLNLNREKSKIFENLSNDNNTFETRKADSPTRVIWTFPVPTEPTLNANISSKTNRSINNNFDMCSMLSNRTNNISSPASPSSSLSTLSSDSQSSLNLNREILKISENLSNDNNTFQTRRAASPTRVIWTFPVSTEQTLNADISSKSNSTINNNCDVPSIISNHTNNISPPSSLSFIDLTLSSDSQTSLNSNREKSKVTANLNNDNNMCQPRNANASAHEIWTFPVPTEQTVNEDISSKTNSSRNNNCDVPSMLSNHINNISPPVSLSLIESALSSNSLSSINLNRKKSKKSTNLINENNMSKTRNTDSRTRRIRKFPVRTKPTLKADISKETNSSINNNCDVPSRLSNHINNISPPVSLSLIESTLSSDSQTSINSNRKKSKKSSILSSENDMCKTHNTVSRTSKISKFTVPTKPTLNADMSSETISSNNNNFSLLVDVCSMLSNRTNTISPPASLSSIESTLSSNTQSSLNLNRKKLKTSNLSNENNMCEPHNTDSATPIIKKFPVPTKPTLNADISSITNSSINDNFSLLVDVCSMISNHTNNMSPPASLSSIQSTSNSGSQSSLNLNRKKSKKSSNLTNESNMCKTSNTDSRTRKNKKLSVSTKPTLNADISSETNSSTIDVSLSLSNHINNICPPALPASIESTPSRDSQSSLNLNRKKLKKSPNLSNENIMCNTRNTVSRSRNIKKFPVPTKSTLNADISSETNSSKNNNFCLLVDVCSMLSNHTNNISSPALPPSIESTPSRDSQSPLNLNKKKLKKSSNSSNENNMSKTRNTVSRTRKIKKLSVPTKPTLNADISSETNSSTIDMSLLLSNHINNICPPALPPSIESTPSRDSQSSLNLNKKKLKKSSNLSNENFICKTRDTDSPIAKIRNLPVPTNPTLNADISSETNSTKNNSFDVSSLLCNPINSSQSTESNICASNDPQTISLTPVGFGFSKITKLICGSVIPGVLKSKTKSNNRLTLPKGGIDKSFSSLPIANQKRLQRLIRNREAACLSRLKRKEYVASIEKKLHILEKENLKLKKTI</sequence>
<protein>
    <submittedName>
        <fullName evidence="9">Basic-leucine zipper domain</fullName>
    </submittedName>
</protein>
<dbReference type="Pfam" id="PF00170">
    <property type="entry name" value="bZIP_1"/>
    <property type="match status" value="1"/>
</dbReference>
<dbReference type="PANTHER" id="PTHR47416:SF8">
    <property type="entry name" value="BASIC-LEUCINE ZIPPER TRANSCRIPTION FACTOR E-RELATED"/>
    <property type="match status" value="1"/>
</dbReference>
<feature type="compositionally biased region" description="Low complexity" evidence="7">
    <location>
        <begin position="961"/>
        <end position="972"/>
    </location>
</feature>
<feature type="compositionally biased region" description="Polar residues" evidence="7">
    <location>
        <begin position="842"/>
        <end position="851"/>
    </location>
</feature>
<feature type="region of interest" description="Disordered" evidence="7">
    <location>
        <begin position="482"/>
        <end position="537"/>
    </location>
</feature>
<dbReference type="InterPro" id="IPR046347">
    <property type="entry name" value="bZIP_sf"/>
</dbReference>
<dbReference type="InterPro" id="IPR004827">
    <property type="entry name" value="bZIP"/>
</dbReference>
<dbReference type="Proteomes" id="UP000325440">
    <property type="component" value="Unassembled WGS sequence"/>
</dbReference>
<feature type="compositionally biased region" description="Polar residues" evidence="7">
    <location>
        <begin position="489"/>
        <end position="500"/>
    </location>
</feature>
<evidence type="ECO:0000256" key="2">
    <source>
        <dbReference type="ARBA" id="ARBA00007163"/>
    </source>
</evidence>
<feature type="region of interest" description="Disordered" evidence="7">
    <location>
        <begin position="743"/>
        <end position="813"/>
    </location>
</feature>
<evidence type="ECO:0000256" key="7">
    <source>
        <dbReference type="SAM" id="MobiDB-lite"/>
    </source>
</evidence>
<feature type="compositionally biased region" description="Low complexity" evidence="7">
    <location>
        <begin position="89"/>
        <end position="111"/>
    </location>
</feature>
<dbReference type="Gene3D" id="1.20.5.170">
    <property type="match status" value="1"/>
</dbReference>
<proteinExistence type="inferred from homology"/>
<dbReference type="AlphaFoldDB" id="A0A5E4MCY6"/>
<feature type="compositionally biased region" description="Polar residues" evidence="7">
    <location>
        <begin position="990"/>
        <end position="1000"/>
    </location>
</feature>
<comment type="similarity">
    <text evidence="2">Belongs to the bZIP family.</text>
</comment>
<feature type="compositionally biased region" description="Low complexity" evidence="7">
    <location>
        <begin position="748"/>
        <end position="766"/>
    </location>
</feature>
<feature type="region of interest" description="Disordered" evidence="7">
    <location>
        <begin position="839"/>
        <end position="858"/>
    </location>
</feature>
<keyword evidence="5" id="KW-0804">Transcription</keyword>
<dbReference type="GO" id="GO:0005634">
    <property type="term" value="C:nucleus"/>
    <property type="evidence" value="ECO:0007669"/>
    <property type="project" value="UniProtKB-SubCell"/>
</dbReference>
<gene>
    <name evidence="9" type="ORF">CINCED_3A015989</name>
</gene>
<feature type="compositionally biased region" description="Polar residues" evidence="7">
    <location>
        <begin position="799"/>
        <end position="813"/>
    </location>
</feature>
<keyword evidence="6" id="KW-0539">Nucleus</keyword>
<name>A0A5E4MCY6_9HEMI</name>
<evidence type="ECO:0000313" key="10">
    <source>
        <dbReference type="Proteomes" id="UP000325440"/>
    </source>
</evidence>
<evidence type="ECO:0000256" key="1">
    <source>
        <dbReference type="ARBA" id="ARBA00004123"/>
    </source>
</evidence>
<feature type="region of interest" description="Disordered" evidence="7">
    <location>
        <begin position="565"/>
        <end position="596"/>
    </location>
</feature>
<feature type="compositionally biased region" description="Polar residues" evidence="7">
    <location>
        <begin position="939"/>
        <end position="948"/>
    </location>
</feature>
<dbReference type="OrthoDB" id="644067at2759"/>
<organism evidence="9 10">
    <name type="scientific">Cinara cedri</name>
    <dbReference type="NCBI Taxonomy" id="506608"/>
    <lineage>
        <taxon>Eukaryota</taxon>
        <taxon>Metazoa</taxon>
        <taxon>Ecdysozoa</taxon>
        <taxon>Arthropoda</taxon>
        <taxon>Hexapoda</taxon>
        <taxon>Insecta</taxon>
        <taxon>Pterygota</taxon>
        <taxon>Neoptera</taxon>
        <taxon>Paraneoptera</taxon>
        <taxon>Hemiptera</taxon>
        <taxon>Sternorrhyncha</taxon>
        <taxon>Aphidomorpha</taxon>
        <taxon>Aphidoidea</taxon>
        <taxon>Aphididae</taxon>
        <taxon>Lachninae</taxon>
        <taxon>Cinara</taxon>
    </lineage>
</organism>
<feature type="region of interest" description="Disordered" evidence="7">
    <location>
        <begin position="1024"/>
        <end position="1043"/>
    </location>
</feature>
<dbReference type="PROSITE" id="PS50217">
    <property type="entry name" value="BZIP"/>
    <property type="match status" value="1"/>
</dbReference>
<comment type="subcellular location">
    <subcellularLocation>
        <location evidence="1">Nucleus</location>
    </subcellularLocation>
</comment>
<feature type="region of interest" description="Disordered" evidence="7">
    <location>
        <begin position="933"/>
        <end position="1000"/>
    </location>
</feature>
<keyword evidence="10" id="KW-1185">Reference proteome</keyword>
<evidence type="ECO:0000256" key="3">
    <source>
        <dbReference type="ARBA" id="ARBA00023015"/>
    </source>
</evidence>
<evidence type="ECO:0000256" key="4">
    <source>
        <dbReference type="ARBA" id="ARBA00023125"/>
    </source>
</evidence>
<keyword evidence="4" id="KW-0238">DNA-binding</keyword>